<keyword evidence="1" id="KW-1133">Transmembrane helix</keyword>
<evidence type="ECO:0000313" key="4">
    <source>
        <dbReference type="Proteomes" id="UP001208131"/>
    </source>
</evidence>
<keyword evidence="1" id="KW-0812">Transmembrane</keyword>
<feature type="transmembrane region" description="Helical" evidence="1">
    <location>
        <begin position="6"/>
        <end position="27"/>
    </location>
</feature>
<accession>A0AAE3IGV2</accession>
<dbReference type="Pfam" id="PF01541">
    <property type="entry name" value="GIY-YIG"/>
    <property type="match status" value="1"/>
</dbReference>
<organism evidence="3 4">
    <name type="scientific">Hominimerdicola aceti</name>
    <dbReference type="NCBI Taxonomy" id="2981726"/>
    <lineage>
        <taxon>Bacteria</taxon>
        <taxon>Bacillati</taxon>
        <taxon>Bacillota</taxon>
        <taxon>Clostridia</taxon>
        <taxon>Eubacteriales</taxon>
        <taxon>Oscillospiraceae</taxon>
        <taxon>Hominimerdicola</taxon>
    </lineage>
</organism>
<evidence type="ECO:0000256" key="1">
    <source>
        <dbReference type="SAM" id="Phobius"/>
    </source>
</evidence>
<sequence length="162" mass="18659">MDDRTFYFYTIAFILCLLLLSLIVPLYRKHKINDQIKGLANNTLEMTPKQFMQMRKQSLGGRGKPSYALKKNFAGVYILYNKTKNKYYVGQAKQILNRVNAHFTGKGNGDVYADYKYGDEFTIKMIALENSGYKTLNELERNTISVYNAFSKGYNKTRGNKG</sequence>
<dbReference type="SUPFAM" id="SSF82771">
    <property type="entry name" value="GIY-YIG endonuclease"/>
    <property type="match status" value="1"/>
</dbReference>
<dbReference type="RefSeq" id="WP_038670644.1">
    <property type="nucleotide sequence ID" value="NZ_JAOQJZ010000003.1"/>
</dbReference>
<keyword evidence="4" id="KW-1185">Reference proteome</keyword>
<dbReference type="InterPro" id="IPR000305">
    <property type="entry name" value="GIY-YIG_endonuc"/>
</dbReference>
<feature type="domain" description="GIY-YIG" evidence="2">
    <location>
        <begin position="72"/>
        <end position="156"/>
    </location>
</feature>
<dbReference type="CDD" id="cd00719">
    <property type="entry name" value="GIY-YIG_SF"/>
    <property type="match status" value="1"/>
</dbReference>
<dbReference type="PROSITE" id="PS50164">
    <property type="entry name" value="GIY_YIG"/>
    <property type="match status" value="1"/>
</dbReference>
<reference evidence="3 4" key="1">
    <citation type="journal article" date="2021" name="ISME Commun">
        <title>Automated analysis of genomic sequences facilitates high-throughput and comprehensive description of bacteria.</title>
        <authorList>
            <person name="Hitch T.C.A."/>
        </authorList>
    </citation>
    <scope>NUCLEOTIDE SEQUENCE [LARGE SCALE GENOMIC DNA]</scope>
    <source>
        <strain evidence="3 4">Sanger_31</strain>
    </source>
</reference>
<protein>
    <submittedName>
        <fullName evidence="3">GIY-YIG nuclease family protein</fullName>
    </submittedName>
</protein>
<dbReference type="SMART" id="SM00465">
    <property type="entry name" value="GIYc"/>
    <property type="match status" value="1"/>
</dbReference>
<dbReference type="Gene3D" id="3.40.1440.10">
    <property type="entry name" value="GIY-YIG endonuclease"/>
    <property type="match status" value="1"/>
</dbReference>
<evidence type="ECO:0000313" key="3">
    <source>
        <dbReference type="EMBL" id="MCU6705067.1"/>
    </source>
</evidence>
<gene>
    <name evidence="3" type="ORF">OCV57_03880</name>
</gene>
<dbReference type="InterPro" id="IPR035901">
    <property type="entry name" value="GIY-YIG_endonuc_sf"/>
</dbReference>
<name>A0AAE3IGV2_9FIRM</name>
<dbReference type="EMBL" id="JAOQJZ010000003">
    <property type="protein sequence ID" value="MCU6705067.1"/>
    <property type="molecule type" value="Genomic_DNA"/>
</dbReference>
<evidence type="ECO:0000259" key="2">
    <source>
        <dbReference type="PROSITE" id="PS50164"/>
    </source>
</evidence>
<proteinExistence type="predicted"/>
<dbReference type="AlphaFoldDB" id="A0AAE3IGV2"/>
<keyword evidence="1" id="KW-0472">Membrane</keyword>
<comment type="caution">
    <text evidence="3">The sequence shown here is derived from an EMBL/GenBank/DDBJ whole genome shotgun (WGS) entry which is preliminary data.</text>
</comment>
<dbReference type="Proteomes" id="UP001208131">
    <property type="component" value="Unassembled WGS sequence"/>
</dbReference>